<organism evidence="2 3">
    <name type="scientific">Agromyces bauzanensis</name>
    <dbReference type="NCBI Taxonomy" id="1308924"/>
    <lineage>
        <taxon>Bacteria</taxon>
        <taxon>Bacillati</taxon>
        <taxon>Actinomycetota</taxon>
        <taxon>Actinomycetes</taxon>
        <taxon>Micrococcales</taxon>
        <taxon>Microbacteriaceae</taxon>
        <taxon>Agromyces</taxon>
    </lineage>
</organism>
<evidence type="ECO:0000259" key="1">
    <source>
        <dbReference type="Pfam" id="PF00535"/>
    </source>
</evidence>
<dbReference type="GO" id="GO:0044010">
    <property type="term" value="P:single-species biofilm formation"/>
    <property type="evidence" value="ECO:0007669"/>
    <property type="project" value="TreeGrafter"/>
</dbReference>
<name>A0A917PT20_9MICO</name>
<dbReference type="EMBL" id="BMMD01000022">
    <property type="protein sequence ID" value="GGJ90535.1"/>
    <property type="molecule type" value="Genomic_DNA"/>
</dbReference>
<dbReference type="SUPFAM" id="SSF53448">
    <property type="entry name" value="Nucleotide-diphospho-sugar transferases"/>
    <property type="match status" value="1"/>
</dbReference>
<reference evidence="2" key="2">
    <citation type="submission" date="2020-09" db="EMBL/GenBank/DDBJ databases">
        <authorList>
            <person name="Sun Q."/>
            <person name="Zhou Y."/>
        </authorList>
    </citation>
    <scope>NUCLEOTIDE SEQUENCE</scope>
    <source>
        <strain evidence="2">CGMCC 1.8984</strain>
    </source>
</reference>
<proteinExistence type="predicted"/>
<dbReference type="Gene3D" id="3.90.550.10">
    <property type="entry name" value="Spore Coat Polysaccharide Biosynthesis Protein SpsA, Chain A"/>
    <property type="match status" value="1"/>
</dbReference>
<dbReference type="Pfam" id="PF00535">
    <property type="entry name" value="Glycos_transf_2"/>
    <property type="match status" value="1"/>
</dbReference>
<dbReference type="InterPro" id="IPR050834">
    <property type="entry name" value="Glycosyltransf_2"/>
</dbReference>
<sequence>MRMTDGRPSLVSVVMATNRISEYLVEALESMAAQHRQPVELIVVVNGMPDAEPVTTAVRTIVPTALVLTLPDANVSTARNLGIARAKGEYVAFLDDDDRWHRDRLALQAAALDAAPEAVASYCGMRVIDEAGSVLVEADQAQVDRQGIARRATGIIGPNLLVRRAPLDQVGGFHPAFTQAEDLDLVLRLAQLGEFIFVEGALVDYRAHAESVTRRHRELVRSIDQVLLVHRAAAAERGDRELAGALSESLRKNRRFAWWRALRSARADLRRGKPGGAAREIAWALRVAPTGLVDGMFRHTRLGGSAVRSGEAGGR</sequence>
<evidence type="ECO:0000313" key="3">
    <source>
        <dbReference type="Proteomes" id="UP000636956"/>
    </source>
</evidence>
<dbReference type="InterPro" id="IPR001173">
    <property type="entry name" value="Glyco_trans_2-like"/>
</dbReference>
<dbReference type="PANTHER" id="PTHR43685:SF2">
    <property type="entry name" value="GLYCOSYLTRANSFERASE 2-LIKE DOMAIN-CONTAINING PROTEIN"/>
    <property type="match status" value="1"/>
</dbReference>
<dbReference type="InterPro" id="IPR029044">
    <property type="entry name" value="Nucleotide-diphossugar_trans"/>
</dbReference>
<dbReference type="PANTHER" id="PTHR43685">
    <property type="entry name" value="GLYCOSYLTRANSFERASE"/>
    <property type="match status" value="1"/>
</dbReference>
<comment type="caution">
    <text evidence="2">The sequence shown here is derived from an EMBL/GenBank/DDBJ whole genome shotgun (WGS) entry which is preliminary data.</text>
</comment>
<dbReference type="Proteomes" id="UP000636956">
    <property type="component" value="Unassembled WGS sequence"/>
</dbReference>
<reference evidence="2" key="1">
    <citation type="journal article" date="2014" name="Int. J. Syst. Evol. Microbiol.">
        <title>Complete genome sequence of Corynebacterium casei LMG S-19264T (=DSM 44701T), isolated from a smear-ripened cheese.</title>
        <authorList>
            <consortium name="US DOE Joint Genome Institute (JGI-PGF)"/>
            <person name="Walter F."/>
            <person name="Albersmeier A."/>
            <person name="Kalinowski J."/>
            <person name="Ruckert C."/>
        </authorList>
    </citation>
    <scope>NUCLEOTIDE SEQUENCE</scope>
    <source>
        <strain evidence="2">CGMCC 1.8984</strain>
    </source>
</reference>
<feature type="domain" description="Glycosyltransferase 2-like" evidence="1">
    <location>
        <begin position="13"/>
        <end position="132"/>
    </location>
</feature>
<dbReference type="AlphaFoldDB" id="A0A917PT20"/>
<evidence type="ECO:0000313" key="2">
    <source>
        <dbReference type="EMBL" id="GGJ90535.1"/>
    </source>
</evidence>
<protein>
    <recommendedName>
        <fullName evidence="1">Glycosyltransferase 2-like domain-containing protein</fullName>
    </recommendedName>
</protein>
<keyword evidence="3" id="KW-1185">Reference proteome</keyword>
<accession>A0A917PT20</accession>
<gene>
    <name evidence="2" type="ORF">GCM10011372_31320</name>
</gene>